<dbReference type="VEuPathDB" id="FungiDB:JI435_105660"/>
<dbReference type="PROSITE" id="PS50822">
    <property type="entry name" value="PIWI"/>
    <property type="match status" value="1"/>
</dbReference>
<dbReference type="SUPFAM" id="SSF101690">
    <property type="entry name" value="PAZ domain"/>
    <property type="match status" value="1"/>
</dbReference>
<dbReference type="GO" id="GO:0005737">
    <property type="term" value="C:cytoplasm"/>
    <property type="evidence" value="ECO:0000318"/>
    <property type="project" value="GO_Central"/>
</dbReference>
<dbReference type="GO" id="GO:0003727">
    <property type="term" value="F:single-stranded RNA binding"/>
    <property type="evidence" value="ECO:0000318"/>
    <property type="project" value="GO_Central"/>
</dbReference>
<dbReference type="InterPro" id="IPR003165">
    <property type="entry name" value="Piwi"/>
</dbReference>
<keyword evidence="1" id="KW-0175">Coiled coil</keyword>
<dbReference type="InterPro" id="IPR045246">
    <property type="entry name" value="Piwi_ago-like"/>
</dbReference>
<dbReference type="SMART" id="SM00950">
    <property type="entry name" value="Piwi"/>
    <property type="match status" value="1"/>
</dbReference>
<dbReference type="InterPro" id="IPR012337">
    <property type="entry name" value="RNaseH-like_sf"/>
</dbReference>
<dbReference type="InterPro" id="IPR036085">
    <property type="entry name" value="PAZ_dom_sf"/>
</dbReference>
<dbReference type="Gene3D" id="3.40.50.2300">
    <property type="match status" value="1"/>
</dbReference>
<protein>
    <recommendedName>
        <fullName evidence="2">Piwi domain-containing protein</fullName>
    </recommendedName>
</protein>
<dbReference type="GO" id="GO:0031047">
    <property type="term" value="P:regulatory ncRNA-mediated gene silencing"/>
    <property type="evidence" value="ECO:0000318"/>
    <property type="project" value="GO_Central"/>
</dbReference>
<dbReference type="InParanoid" id="Q0UCE8"/>
<dbReference type="KEGG" id="pno:SNOG_10566"/>
<dbReference type="GeneID" id="5977739"/>
<accession>Q0UCE8</accession>
<sequence length="981" mass="111935">MDRLSYPEVQVALRLEVEECLWELEEEEETPRGVEEETLRGVEEETLKDVEEEALLTELEVGKGTNGPPVTQILTNHFNYKISVDKLWEYKITGISEKRKDKIKRIFLMAIEQWPFLKDHKDSFATNYLDTIVSWKNLHEHIVSEPTEHAGKPLTLWEKAVVDGDRTLDLSIRLNREYDISDFSEYAASEPNREGEDFESLARCLNMVVSKSFNKSEVHQQSANKFFVKNARKSLIFSKNSYGDPDVRSHTLELMRGYFYNVKPGMGSFIMNFSLATSAFYRPILVSEFLADTNTFTDEARRKEALKGLRVYVETERKDIPGEDHTRLNSEEARIKRVFALGADIGTLTFAKRVRGDDGKFRRDDNGNFVTEPTRTSVSRYLNETFDPFSLKTGQPAVNVGTMRDEIWFAQEQLRILPYQIYSRPLPESLTGSMVQEAAKTPADGRAHIEKEGLGALGFTPEQTKNATSTNFSSFFKTEPALLKYRFVIERRFKEANAELYHDQFQKELLNRCNLKANQLQDLGDDIIENILDRGSVSAKISQAKAEGANLVVFLLNKSSTPFYAHLKDLADRTHGIHSLCLVEQYKLIKQYGERAHLFQEYMTNVVMKINLKMGGITQSVTTVSDYLAKNRVMVLGADVVHAGPGAYPGTPSIAAIVGSVDFSAGKCLGSMRLQRIDTTDRETIVEVEDMVRERLEAWAAARKAESTDLGITEELPQSIIYYRDGVGTGQYETIKKIEVAAIRAAYNKLATQYGLSTDVKIHAVVVVKRHHTRFYPMNASEGDKFGNENTLPGTFVDRLVTSPYYQDFYLQSHSGIKGTVKPTHYFVLEAEIPGLTLDKLRDLTHQICYSYARALCAVSYASPTFYADRLCDRGRTYIRKYFVKEDSQLQTALDNIATVQNNANSANRDINFRIRPAMSLDQKKQMVKDKKEQEKKDADAVQKSLRDEVYRRVGNDFYMFEKEGWMNPWSRDLADTMFWM</sequence>
<dbReference type="SUPFAM" id="SSF53098">
    <property type="entry name" value="Ribonuclease H-like"/>
    <property type="match status" value="1"/>
</dbReference>
<dbReference type="RefSeq" id="XP_001800832.1">
    <property type="nucleotide sequence ID" value="XM_001800780.1"/>
</dbReference>
<dbReference type="PANTHER" id="PTHR22891">
    <property type="entry name" value="EUKARYOTIC TRANSLATION INITIATION FACTOR 2C"/>
    <property type="match status" value="1"/>
</dbReference>
<dbReference type="InterPro" id="IPR036397">
    <property type="entry name" value="RNaseH_sf"/>
</dbReference>
<feature type="coiled-coil region" evidence="1">
    <location>
        <begin position="890"/>
        <end position="949"/>
    </location>
</feature>
<dbReference type="AlphaFoldDB" id="Q0UCE8"/>
<dbReference type="STRING" id="321614.Q0UCE8"/>
<dbReference type="GO" id="GO:0005634">
    <property type="term" value="C:nucleus"/>
    <property type="evidence" value="ECO:0000318"/>
    <property type="project" value="GO_Central"/>
</dbReference>
<dbReference type="EMBL" id="CH445341">
    <property type="protein sequence ID" value="EAT81960.2"/>
    <property type="molecule type" value="Genomic_DNA"/>
</dbReference>
<evidence type="ECO:0000313" key="3">
    <source>
        <dbReference type="EMBL" id="EAT81960.2"/>
    </source>
</evidence>
<dbReference type="CDD" id="cd04657">
    <property type="entry name" value="Piwi_ago-like"/>
    <property type="match status" value="1"/>
</dbReference>
<organism evidence="3 4">
    <name type="scientific">Phaeosphaeria nodorum (strain SN15 / ATCC MYA-4574 / FGSC 10173)</name>
    <name type="common">Glume blotch fungus</name>
    <name type="synonym">Parastagonospora nodorum</name>
    <dbReference type="NCBI Taxonomy" id="321614"/>
    <lineage>
        <taxon>Eukaryota</taxon>
        <taxon>Fungi</taxon>
        <taxon>Dikarya</taxon>
        <taxon>Ascomycota</taxon>
        <taxon>Pezizomycotina</taxon>
        <taxon>Dothideomycetes</taxon>
        <taxon>Pleosporomycetidae</taxon>
        <taxon>Pleosporales</taxon>
        <taxon>Pleosporineae</taxon>
        <taxon>Phaeosphaeriaceae</taxon>
        <taxon>Parastagonospora</taxon>
    </lineage>
</organism>
<evidence type="ECO:0000313" key="4">
    <source>
        <dbReference type="Proteomes" id="UP000001055"/>
    </source>
</evidence>
<feature type="domain" description="Piwi" evidence="2">
    <location>
        <begin position="551"/>
        <end position="880"/>
    </location>
</feature>
<gene>
    <name evidence="3" type="ORF">SNOG_10566</name>
</gene>
<dbReference type="Pfam" id="PF02171">
    <property type="entry name" value="Piwi"/>
    <property type="match status" value="1"/>
</dbReference>
<dbReference type="GO" id="GO:0004521">
    <property type="term" value="F:RNA endonuclease activity"/>
    <property type="evidence" value="ECO:0000318"/>
    <property type="project" value="GO_Central"/>
</dbReference>
<name>Q0UCE8_PHANO</name>
<proteinExistence type="predicted"/>
<dbReference type="Proteomes" id="UP000001055">
    <property type="component" value="Unassembled WGS sequence"/>
</dbReference>
<reference evidence="4" key="1">
    <citation type="journal article" date="2007" name="Plant Cell">
        <title>Dothideomycete-plant interactions illuminated by genome sequencing and EST analysis of the wheat pathogen Stagonospora nodorum.</title>
        <authorList>
            <person name="Hane J.K."/>
            <person name="Lowe R.G."/>
            <person name="Solomon P.S."/>
            <person name="Tan K.C."/>
            <person name="Schoch C.L."/>
            <person name="Spatafora J.W."/>
            <person name="Crous P.W."/>
            <person name="Kodira C."/>
            <person name="Birren B.W."/>
            <person name="Galagan J.E."/>
            <person name="Torriani S.F."/>
            <person name="McDonald B.A."/>
            <person name="Oliver R.P."/>
        </authorList>
    </citation>
    <scope>NUCLEOTIDE SEQUENCE [LARGE SCALE GENOMIC DNA]</scope>
    <source>
        <strain evidence="4">SN15 / ATCC MYA-4574 / FGSC 10173</strain>
    </source>
</reference>
<evidence type="ECO:0000256" key="1">
    <source>
        <dbReference type="SAM" id="Coils"/>
    </source>
</evidence>
<evidence type="ECO:0000259" key="2">
    <source>
        <dbReference type="PROSITE" id="PS50822"/>
    </source>
</evidence>
<dbReference type="Gene3D" id="3.30.420.10">
    <property type="entry name" value="Ribonuclease H-like superfamily/Ribonuclease H"/>
    <property type="match status" value="1"/>
</dbReference>